<dbReference type="CTD" id="20216588"/>
<accession>T1G691</accession>
<dbReference type="AlphaFoldDB" id="T1G691"/>
<dbReference type="eggNOG" id="KOG4155">
    <property type="taxonomic scope" value="Eukaryota"/>
</dbReference>
<evidence type="ECO:0000313" key="7">
    <source>
        <dbReference type="Proteomes" id="UP000015101"/>
    </source>
</evidence>
<dbReference type="InterPro" id="IPR001680">
    <property type="entry name" value="WD40_rpt"/>
</dbReference>
<dbReference type="HOGENOM" id="CLU_134776_0_0_1"/>
<reference evidence="5 7" key="2">
    <citation type="journal article" date="2013" name="Nature">
        <title>Insights into bilaterian evolution from three spiralian genomes.</title>
        <authorList>
            <person name="Simakov O."/>
            <person name="Marletaz F."/>
            <person name="Cho S.J."/>
            <person name="Edsinger-Gonzales E."/>
            <person name="Havlak P."/>
            <person name="Hellsten U."/>
            <person name="Kuo D.H."/>
            <person name="Larsson T."/>
            <person name="Lv J."/>
            <person name="Arendt D."/>
            <person name="Savage R."/>
            <person name="Osoegawa K."/>
            <person name="de Jong P."/>
            <person name="Grimwood J."/>
            <person name="Chapman J.A."/>
            <person name="Shapiro H."/>
            <person name="Aerts A."/>
            <person name="Otillar R.P."/>
            <person name="Terry A.Y."/>
            <person name="Boore J.L."/>
            <person name="Grigoriev I.V."/>
            <person name="Lindberg D.R."/>
            <person name="Seaver E.C."/>
            <person name="Weisblat D.A."/>
            <person name="Putnam N.H."/>
            <person name="Rokhsar D.S."/>
        </authorList>
    </citation>
    <scope>NUCLEOTIDE SEQUENCE</scope>
</reference>
<dbReference type="Pfam" id="PF00400">
    <property type="entry name" value="WD40"/>
    <property type="match status" value="1"/>
</dbReference>
<dbReference type="GeneID" id="20216588"/>
<keyword evidence="1 3" id="KW-0853">WD repeat</keyword>
<evidence type="ECO:0000313" key="6">
    <source>
        <dbReference type="EnsemblMetazoa" id="HelroP86242"/>
    </source>
</evidence>
<evidence type="ECO:0000313" key="5">
    <source>
        <dbReference type="EMBL" id="ESN95957.1"/>
    </source>
</evidence>
<dbReference type="STRING" id="6412.T1G691"/>
<reference evidence="6" key="3">
    <citation type="submission" date="2015-06" db="UniProtKB">
        <authorList>
            <consortium name="EnsemblMetazoa"/>
        </authorList>
    </citation>
    <scope>IDENTIFICATION</scope>
</reference>
<evidence type="ECO:0000256" key="3">
    <source>
        <dbReference type="PROSITE-ProRule" id="PRU00221"/>
    </source>
</evidence>
<keyword evidence="2" id="KW-0677">Repeat</keyword>
<dbReference type="PANTHER" id="PTHR44099">
    <property type="entry name" value="RABCONNECTIN-3B, ISOFORM A"/>
    <property type="match status" value="1"/>
</dbReference>
<dbReference type="OMA" id="HCITAIM"/>
<dbReference type="InParanoid" id="T1G691"/>
<sequence length="122" mass="13498">MSNSSLVIPVALWGKNPPTHSITCLLMTANQKHVVTGSNDGQLCVWDVDSDWTMSARMVLYGHSSTVTCLATMMITMVTTANDVIIIVVVIVVNREMCLWDISDGRCMESIKSNYIHTHLQV</sequence>
<dbReference type="PROSITE" id="PS50082">
    <property type="entry name" value="WD_REPEATS_2"/>
    <property type="match status" value="1"/>
</dbReference>
<dbReference type="Gene3D" id="2.130.10.10">
    <property type="entry name" value="YVTN repeat-like/Quinoprotein amine dehydrogenase"/>
    <property type="match status" value="1"/>
</dbReference>
<organism evidence="6 7">
    <name type="scientific">Helobdella robusta</name>
    <name type="common">Californian leech</name>
    <dbReference type="NCBI Taxonomy" id="6412"/>
    <lineage>
        <taxon>Eukaryota</taxon>
        <taxon>Metazoa</taxon>
        <taxon>Spiralia</taxon>
        <taxon>Lophotrochozoa</taxon>
        <taxon>Annelida</taxon>
        <taxon>Clitellata</taxon>
        <taxon>Hirudinea</taxon>
        <taxon>Rhynchobdellida</taxon>
        <taxon>Glossiphoniidae</taxon>
        <taxon>Helobdella</taxon>
    </lineage>
</organism>
<dbReference type="InterPro" id="IPR036322">
    <property type="entry name" value="WD40_repeat_dom_sf"/>
</dbReference>
<dbReference type="PANTHER" id="PTHR44099:SF4">
    <property type="entry name" value="RABCONNECTIN-3B, ISOFORM A"/>
    <property type="match status" value="1"/>
</dbReference>
<dbReference type="SUPFAM" id="SSF50978">
    <property type="entry name" value="WD40 repeat-like"/>
    <property type="match status" value="1"/>
</dbReference>
<dbReference type="InterPro" id="IPR049916">
    <property type="entry name" value="WDR72-like"/>
</dbReference>
<dbReference type="OrthoDB" id="338622at2759"/>
<keyword evidence="7" id="KW-1185">Reference proteome</keyword>
<gene>
    <name evidence="6" type="primary">20216588</name>
    <name evidence="5" type="ORF">HELRODRAFT_86242</name>
</gene>
<proteinExistence type="predicted"/>
<dbReference type="KEGG" id="hro:HELRODRAFT_86242"/>
<feature type="transmembrane region" description="Helical" evidence="4">
    <location>
        <begin position="70"/>
        <end position="93"/>
    </location>
</feature>
<dbReference type="Proteomes" id="UP000015101">
    <property type="component" value="Unassembled WGS sequence"/>
</dbReference>
<name>T1G691_HELRO</name>
<feature type="repeat" description="WD" evidence="3">
    <location>
        <begin position="22"/>
        <end position="56"/>
    </location>
</feature>
<dbReference type="EMBL" id="AMQM01006587">
    <property type="status" value="NOT_ANNOTATED_CDS"/>
    <property type="molecule type" value="Genomic_DNA"/>
</dbReference>
<reference evidence="7" key="1">
    <citation type="submission" date="2012-12" db="EMBL/GenBank/DDBJ databases">
        <authorList>
            <person name="Hellsten U."/>
            <person name="Grimwood J."/>
            <person name="Chapman J.A."/>
            <person name="Shapiro H."/>
            <person name="Aerts A."/>
            <person name="Otillar R.P."/>
            <person name="Terry A.Y."/>
            <person name="Boore J.L."/>
            <person name="Simakov O."/>
            <person name="Marletaz F."/>
            <person name="Cho S.-J."/>
            <person name="Edsinger-Gonzales E."/>
            <person name="Havlak P."/>
            <person name="Kuo D.-H."/>
            <person name="Larsson T."/>
            <person name="Lv J."/>
            <person name="Arendt D."/>
            <person name="Savage R."/>
            <person name="Osoegawa K."/>
            <person name="de Jong P."/>
            <person name="Lindberg D.R."/>
            <person name="Seaver E.C."/>
            <person name="Weisblat D.A."/>
            <person name="Putnam N.H."/>
            <person name="Grigoriev I.V."/>
            <person name="Rokhsar D.S."/>
        </authorList>
    </citation>
    <scope>NUCLEOTIDE SEQUENCE</scope>
</reference>
<keyword evidence="4" id="KW-0472">Membrane</keyword>
<evidence type="ECO:0000256" key="4">
    <source>
        <dbReference type="SAM" id="Phobius"/>
    </source>
</evidence>
<dbReference type="RefSeq" id="XP_009025911.1">
    <property type="nucleotide sequence ID" value="XM_009027663.1"/>
</dbReference>
<dbReference type="InterPro" id="IPR015943">
    <property type="entry name" value="WD40/YVTN_repeat-like_dom_sf"/>
</dbReference>
<dbReference type="EMBL" id="KB097496">
    <property type="protein sequence ID" value="ESN95957.1"/>
    <property type="molecule type" value="Genomic_DNA"/>
</dbReference>
<evidence type="ECO:0000256" key="1">
    <source>
        <dbReference type="ARBA" id="ARBA00022574"/>
    </source>
</evidence>
<keyword evidence="4" id="KW-1133">Transmembrane helix</keyword>
<evidence type="ECO:0000256" key="2">
    <source>
        <dbReference type="ARBA" id="ARBA00022737"/>
    </source>
</evidence>
<protein>
    <submittedName>
        <fullName evidence="5 6">Uncharacterized protein</fullName>
    </submittedName>
</protein>
<dbReference type="EnsemblMetazoa" id="HelroT86242">
    <property type="protein sequence ID" value="HelroP86242"/>
    <property type="gene ID" value="HelroG86242"/>
</dbReference>
<dbReference type="PROSITE" id="PS00678">
    <property type="entry name" value="WD_REPEATS_1"/>
    <property type="match status" value="1"/>
</dbReference>
<dbReference type="InterPro" id="IPR019775">
    <property type="entry name" value="WD40_repeat_CS"/>
</dbReference>
<keyword evidence="4" id="KW-0812">Transmembrane</keyword>